<keyword evidence="3 6" id="KW-0489">Methyltransferase</keyword>
<reference evidence="8 9" key="1">
    <citation type="journal article" date="2016" name="Nat. Commun.">
        <title>Thousands of microbial genomes shed light on interconnected biogeochemical processes in an aquifer system.</title>
        <authorList>
            <person name="Anantharaman K."/>
            <person name="Brown C.T."/>
            <person name="Hug L.A."/>
            <person name="Sharon I."/>
            <person name="Castelle C.J."/>
            <person name="Probst A.J."/>
            <person name="Thomas B.C."/>
            <person name="Singh A."/>
            <person name="Wilkins M.J."/>
            <person name="Karaoz U."/>
            <person name="Brodie E.L."/>
            <person name="Williams K.H."/>
            <person name="Hubbard S.S."/>
            <person name="Banfield J.F."/>
        </authorList>
    </citation>
    <scope>NUCLEOTIDE SEQUENCE [LARGE SCALE GENOMIC DNA]</scope>
</reference>
<protein>
    <recommendedName>
        <fullName evidence="6">Ribosomal RNA small subunit methyltransferase I</fullName>
        <ecNumber evidence="6">2.1.1.198</ecNumber>
    </recommendedName>
    <alternativeName>
        <fullName evidence="6">16S rRNA 2'-O-ribose C1402 methyltransferase</fullName>
    </alternativeName>
    <alternativeName>
        <fullName evidence="6">rRNA (cytidine-2'-O-)-methyltransferase RsmI</fullName>
    </alternativeName>
</protein>
<comment type="catalytic activity">
    <reaction evidence="6">
        <text>cytidine(1402) in 16S rRNA + S-adenosyl-L-methionine = 2'-O-methylcytidine(1402) in 16S rRNA + S-adenosyl-L-homocysteine + H(+)</text>
        <dbReference type="Rhea" id="RHEA:42924"/>
        <dbReference type="Rhea" id="RHEA-COMP:10285"/>
        <dbReference type="Rhea" id="RHEA-COMP:10286"/>
        <dbReference type="ChEBI" id="CHEBI:15378"/>
        <dbReference type="ChEBI" id="CHEBI:57856"/>
        <dbReference type="ChEBI" id="CHEBI:59789"/>
        <dbReference type="ChEBI" id="CHEBI:74495"/>
        <dbReference type="ChEBI" id="CHEBI:82748"/>
        <dbReference type="EC" id="2.1.1.198"/>
    </reaction>
</comment>
<dbReference type="PIRSF" id="PIRSF005917">
    <property type="entry name" value="MTase_YraL"/>
    <property type="match status" value="1"/>
</dbReference>
<dbReference type="EMBL" id="MGEQ01000002">
    <property type="protein sequence ID" value="OGL88032.1"/>
    <property type="molecule type" value="Genomic_DNA"/>
</dbReference>
<sequence length="227" mass="24982">MLGKLFIVATPIGNLSDITDRAKQTFEMVDAILCEDTRVTQNLLRSIHVSKPLVAYHQHSDDLRVKDISKMLEEGKSLALVTDAGTPGISDPGGKLVEAMLKMLGEELEIIPIPGASAVIAALSISGFPADEFIFLGFPPHKKGRQTYFKRLDTISSTIAYYESTHRIEKSMQELADVIGDRSVVVCRELTKMYETIYRGTAAEIIAKLKSTSIKGEFVVVIGPKRK</sequence>
<dbReference type="CDD" id="cd11648">
    <property type="entry name" value="RsmI"/>
    <property type="match status" value="1"/>
</dbReference>
<dbReference type="Gene3D" id="3.40.1010.10">
    <property type="entry name" value="Cobalt-precorrin-4 Transmethylase, Domain 1"/>
    <property type="match status" value="1"/>
</dbReference>
<dbReference type="InterPro" id="IPR014776">
    <property type="entry name" value="4pyrrole_Mease_sub2"/>
</dbReference>
<dbReference type="InterPro" id="IPR035996">
    <property type="entry name" value="4pyrrol_Methylase_sf"/>
</dbReference>
<comment type="similarity">
    <text evidence="6">Belongs to the methyltransferase superfamily. RsmI family.</text>
</comment>
<comment type="function">
    <text evidence="6">Catalyzes the 2'-O-methylation of the ribose of cytidine 1402 (C1402) in 16S rRNA.</text>
</comment>
<evidence type="ECO:0000313" key="9">
    <source>
        <dbReference type="Proteomes" id="UP000176593"/>
    </source>
</evidence>
<evidence type="ECO:0000259" key="7">
    <source>
        <dbReference type="Pfam" id="PF00590"/>
    </source>
</evidence>
<keyword evidence="2 6" id="KW-0698">rRNA processing</keyword>
<evidence type="ECO:0000313" key="8">
    <source>
        <dbReference type="EMBL" id="OGL88032.1"/>
    </source>
</evidence>
<dbReference type="NCBIfam" id="TIGR00096">
    <property type="entry name" value="16S rRNA (cytidine(1402)-2'-O)-methyltransferase"/>
    <property type="match status" value="1"/>
</dbReference>
<accession>A0A1F7VBW7</accession>
<gene>
    <name evidence="6" type="primary">rsmI</name>
    <name evidence="8" type="ORF">A3I41_02905</name>
</gene>
<dbReference type="InterPro" id="IPR000878">
    <property type="entry name" value="4pyrrol_Mease"/>
</dbReference>
<dbReference type="HAMAP" id="MF_01877">
    <property type="entry name" value="16SrRNA_methyltr_I"/>
    <property type="match status" value="1"/>
</dbReference>
<evidence type="ECO:0000256" key="6">
    <source>
        <dbReference type="HAMAP-Rule" id="MF_01877"/>
    </source>
</evidence>
<feature type="domain" description="Tetrapyrrole methylase" evidence="7">
    <location>
        <begin position="4"/>
        <end position="205"/>
    </location>
</feature>
<name>A0A1F7VBW7_9BACT</name>
<organism evidence="8 9">
    <name type="scientific">Candidatus Uhrbacteria bacterium RIFCSPLOWO2_02_FULL_48_18</name>
    <dbReference type="NCBI Taxonomy" id="1802408"/>
    <lineage>
        <taxon>Bacteria</taxon>
        <taxon>Candidatus Uhriibacteriota</taxon>
    </lineage>
</organism>
<dbReference type="EC" id="2.1.1.198" evidence="6"/>
<comment type="subcellular location">
    <subcellularLocation>
        <location evidence="6">Cytoplasm</location>
    </subcellularLocation>
</comment>
<dbReference type="FunFam" id="3.30.950.10:FF:000002">
    <property type="entry name" value="Ribosomal RNA small subunit methyltransferase I"/>
    <property type="match status" value="1"/>
</dbReference>
<dbReference type="Gene3D" id="3.30.950.10">
    <property type="entry name" value="Methyltransferase, Cobalt-precorrin-4 Transmethylase, Domain 2"/>
    <property type="match status" value="1"/>
</dbReference>
<dbReference type="InterPro" id="IPR014777">
    <property type="entry name" value="4pyrrole_Mease_sub1"/>
</dbReference>
<comment type="caution">
    <text evidence="8">The sequence shown here is derived from an EMBL/GenBank/DDBJ whole genome shotgun (WGS) entry which is preliminary data.</text>
</comment>
<dbReference type="PANTHER" id="PTHR46111">
    <property type="entry name" value="RIBOSOMAL RNA SMALL SUBUNIT METHYLTRANSFERASE I"/>
    <property type="match status" value="1"/>
</dbReference>
<evidence type="ECO:0000256" key="3">
    <source>
        <dbReference type="ARBA" id="ARBA00022603"/>
    </source>
</evidence>
<keyword evidence="1 6" id="KW-0963">Cytoplasm</keyword>
<dbReference type="SUPFAM" id="SSF53790">
    <property type="entry name" value="Tetrapyrrole methylase"/>
    <property type="match status" value="1"/>
</dbReference>
<dbReference type="AlphaFoldDB" id="A0A1F7VBW7"/>
<dbReference type="InterPro" id="IPR008189">
    <property type="entry name" value="rRNA_ssu_MeTfrase_I"/>
</dbReference>
<evidence type="ECO:0000256" key="2">
    <source>
        <dbReference type="ARBA" id="ARBA00022552"/>
    </source>
</evidence>
<keyword evidence="4 6" id="KW-0808">Transferase</keyword>
<evidence type="ECO:0000256" key="1">
    <source>
        <dbReference type="ARBA" id="ARBA00022490"/>
    </source>
</evidence>
<evidence type="ECO:0000256" key="4">
    <source>
        <dbReference type="ARBA" id="ARBA00022679"/>
    </source>
</evidence>
<dbReference type="GO" id="GO:0005737">
    <property type="term" value="C:cytoplasm"/>
    <property type="evidence" value="ECO:0007669"/>
    <property type="project" value="UniProtKB-SubCell"/>
</dbReference>
<dbReference type="Proteomes" id="UP000176593">
    <property type="component" value="Unassembled WGS sequence"/>
</dbReference>
<dbReference type="GO" id="GO:0070677">
    <property type="term" value="F:rRNA (cytosine-2'-O-)-methyltransferase activity"/>
    <property type="evidence" value="ECO:0007669"/>
    <property type="project" value="UniProtKB-UniRule"/>
</dbReference>
<proteinExistence type="inferred from homology"/>
<keyword evidence="5 6" id="KW-0949">S-adenosyl-L-methionine</keyword>
<evidence type="ECO:0000256" key="5">
    <source>
        <dbReference type="ARBA" id="ARBA00022691"/>
    </source>
</evidence>
<dbReference type="PANTHER" id="PTHR46111:SF1">
    <property type="entry name" value="RIBOSOMAL RNA SMALL SUBUNIT METHYLTRANSFERASE I"/>
    <property type="match status" value="1"/>
</dbReference>
<dbReference type="Pfam" id="PF00590">
    <property type="entry name" value="TP_methylase"/>
    <property type="match status" value="1"/>
</dbReference>